<comment type="subcellular location">
    <subcellularLocation>
        <location evidence="1">Nucleus</location>
    </subcellularLocation>
</comment>
<name>A0A922ENC7_CARIL</name>
<dbReference type="SMART" id="SM00717">
    <property type="entry name" value="SANT"/>
    <property type="match status" value="1"/>
</dbReference>
<organism evidence="6 7">
    <name type="scientific">Carya illinoinensis</name>
    <name type="common">Pecan</name>
    <dbReference type="NCBI Taxonomy" id="32201"/>
    <lineage>
        <taxon>Eukaryota</taxon>
        <taxon>Viridiplantae</taxon>
        <taxon>Streptophyta</taxon>
        <taxon>Embryophyta</taxon>
        <taxon>Tracheophyta</taxon>
        <taxon>Spermatophyta</taxon>
        <taxon>Magnoliopsida</taxon>
        <taxon>eudicotyledons</taxon>
        <taxon>Gunneridae</taxon>
        <taxon>Pentapetalae</taxon>
        <taxon>rosids</taxon>
        <taxon>fabids</taxon>
        <taxon>Fagales</taxon>
        <taxon>Juglandaceae</taxon>
        <taxon>Carya</taxon>
    </lineage>
</organism>
<keyword evidence="2" id="KW-0539">Nucleus</keyword>
<sequence>MLEKTKKVMKGSVSEEDISTLLQRYTATTVLTLLQEVAHCPDVKIDWNTLVKNTSTGISDAREYQMLWHHLAYRHALLGKLEYGASPLDDDSDLEYEVQAFPTVSSEDLTEAAACVKVLVASGLPSESNLPASSIVEAPLTINIPNGPSSRASTKNLEATCSMQGMNITVPVSLQKLPLPAATPAEGLDANGSASGSMPPRRKRKPWSEAEDMELIAAVQKCGEGNWANILRGDFKGDRTASQLSQRWAIIRKRRGKLNVGPNYSGSQLSEARRAAHHAMSLALDMPVKNLAAARPAGTNTPSNSVLPPISTASGVIQAQDQTQEGCDPTKSSQIGSLGAIAKSRVSSIKPSTKPTIGSDSALRATAVAAGARIISPSDAASFFKVTQAKSVVHLKPTGSSSTKLPMPSGMSLQSGTQSNVHFVCAGPEAKPCSSHAGMVTNMVALPTVLDTPSAFATSSNMSSEQTDALISSLPSEVLPTQEMKTTEEIKVSTPVYSPKKEVLEDGSCGYQNVGIEQVKEDRALSPDMDAESKKQRTDVKNPDGSLNTKTAESDRIVVDNQAEARQIENDNVMMGSPVRGNNHSALEVNCENQGTHERCADSSTTISDGCGEKLEVMCKNEAGNEIEGEDNVK</sequence>
<proteinExistence type="predicted"/>
<protein>
    <recommendedName>
        <fullName evidence="8">Homeodomain-like superfamily protein</fullName>
    </recommendedName>
</protein>
<evidence type="ECO:0000313" key="6">
    <source>
        <dbReference type="EMBL" id="KAG6705161.1"/>
    </source>
</evidence>
<evidence type="ECO:0008006" key="8">
    <source>
        <dbReference type="Google" id="ProtNLM"/>
    </source>
</evidence>
<feature type="compositionally biased region" description="Basic and acidic residues" evidence="3">
    <location>
        <begin position="519"/>
        <end position="542"/>
    </location>
</feature>
<evidence type="ECO:0000313" key="7">
    <source>
        <dbReference type="Proteomes" id="UP000811246"/>
    </source>
</evidence>
<dbReference type="PANTHER" id="PTHR47206:SF1">
    <property type="entry name" value="HOMEODOMAIN-LIKE SUPERFAMILY PROTEIN"/>
    <property type="match status" value="1"/>
</dbReference>
<dbReference type="CDD" id="cd11660">
    <property type="entry name" value="SANT_TRF"/>
    <property type="match status" value="1"/>
</dbReference>
<comment type="caution">
    <text evidence="6">The sequence shown here is derived from an EMBL/GenBank/DDBJ whole genome shotgun (WGS) entry which is preliminary data.</text>
</comment>
<evidence type="ECO:0000256" key="1">
    <source>
        <dbReference type="ARBA" id="ARBA00004123"/>
    </source>
</evidence>
<evidence type="ECO:0000256" key="3">
    <source>
        <dbReference type="SAM" id="MobiDB-lite"/>
    </source>
</evidence>
<accession>A0A922ENC7</accession>
<dbReference type="PANTHER" id="PTHR47206">
    <property type="entry name" value="HOMEODOMAIN-LIKE SUPERFAMILY PROTEIN"/>
    <property type="match status" value="1"/>
</dbReference>
<evidence type="ECO:0000259" key="5">
    <source>
        <dbReference type="PROSITE" id="PS51294"/>
    </source>
</evidence>
<dbReference type="InterPro" id="IPR001005">
    <property type="entry name" value="SANT/Myb"/>
</dbReference>
<dbReference type="Pfam" id="PF00249">
    <property type="entry name" value="Myb_DNA-binding"/>
    <property type="match status" value="1"/>
</dbReference>
<gene>
    <name evidence="6" type="ORF">I3842_07G167700</name>
</gene>
<dbReference type="AlphaFoldDB" id="A0A922ENC7"/>
<dbReference type="InterPro" id="IPR017930">
    <property type="entry name" value="Myb_dom"/>
</dbReference>
<evidence type="ECO:0000256" key="2">
    <source>
        <dbReference type="ARBA" id="ARBA00023242"/>
    </source>
</evidence>
<feature type="region of interest" description="Disordered" evidence="3">
    <location>
        <begin position="519"/>
        <end position="549"/>
    </location>
</feature>
<reference evidence="6" key="1">
    <citation type="submission" date="2021-01" db="EMBL/GenBank/DDBJ databases">
        <authorList>
            <person name="Lovell J.T."/>
            <person name="Bentley N."/>
            <person name="Bhattarai G."/>
            <person name="Jenkins J.W."/>
            <person name="Sreedasyam A."/>
            <person name="Alarcon Y."/>
            <person name="Bock C."/>
            <person name="Boston L."/>
            <person name="Carlson J."/>
            <person name="Cervantes K."/>
            <person name="Clermont K."/>
            <person name="Krom N."/>
            <person name="Kubenka K."/>
            <person name="Mamidi S."/>
            <person name="Mattison C."/>
            <person name="Monteros M."/>
            <person name="Pisani C."/>
            <person name="Plott C."/>
            <person name="Rajasekar S."/>
            <person name="Rhein H.S."/>
            <person name="Rohla C."/>
            <person name="Song M."/>
            <person name="Hilaire R.S."/>
            <person name="Shu S."/>
            <person name="Wells L."/>
            <person name="Wang X."/>
            <person name="Webber J."/>
            <person name="Heerema R.J."/>
            <person name="Klein P."/>
            <person name="Conner P."/>
            <person name="Grauke L."/>
            <person name="Grimwood J."/>
            <person name="Schmutz J."/>
            <person name="Randall J.J."/>
        </authorList>
    </citation>
    <scope>NUCLEOTIDE SEQUENCE</scope>
    <source>
        <tissue evidence="6">Leaf</tissue>
    </source>
</reference>
<feature type="domain" description="HTH myb-type" evidence="5">
    <location>
        <begin position="200"/>
        <end position="256"/>
    </location>
</feature>
<feature type="domain" description="Myb-like" evidence="4">
    <location>
        <begin position="199"/>
        <end position="248"/>
    </location>
</feature>
<dbReference type="PROSITE" id="PS50090">
    <property type="entry name" value="MYB_LIKE"/>
    <property type="match status" value="1"/>
</dbReference>
<evidence type="ECO:0000259" key="4">
    <source>
        <dbReference type="PROSITE" id="PS50090"/>
    </source>
</evidence>
<dbReference type="PROSITE" id="PS51294">
    <property type="entry name" value="HTH_MYB"/>
    <property type="match status" value="1"/>
</dbReference>
<feature type="region of interest" description="Disordered" evidence="3">
    <location>
        <begin position="183"/>
        <end position="207"/>
    </location>
</feature>
<dbReference type="EMBL" id="CM031831">
    <property type="protein sequence ID" value="KAG6705161.1"/>
    <property type="molecule type" value="Genomic_DNA"/>
</dbReference>
<dbReference type="Proteomes" id="UP000811246">
    <property type="component" value="Chromosome 7"/>
</dbReference>
<dbReference type="GO" id="GO:0005634">
    <property type="term" value="C:nucleus"/>
    <property type="evidence" value="ECO:0007669"/>
    <property type="project" value="UniProtKB-SubCell"/>
</dbReference>